<dbReference type="GO" id="GO:0008610">
    <property type="term" value="P:lipid biosynthetic process"/>
    <property type="evidence" value="ECO:0007669"/>
    <property type="project" value="TreeGrafter"/>
</dbReference>
<protein>
    <recommendedName>
        <fullName evidence="4">Phosphatidic acid phosphatase type 2/haloperoxidase domain-containing protein</fullName>
    </recommendedName>
</protein>
<dbReference type="AlphaFoldDB" id="A0AAV6WWD7"/>
<reference evidence="5" key="1">
    <citation type="submission" date="2019-10" db="EMBL/GenBank/DDBJ databases">
        <authorList>
            <person name="Zhang R."/>
            <person name="Pan Y."/>
            <person name="Wang J."/>
            <person name="Ma R."/>
            <person name="Yu S."/>
        </authorList>
    </citation>
    <scope>NUCLEOTIDE SEQUENCE</scope>
    <source>
        <strain evidence="5">LA-IB0</strain>
        <tissue evidence="5">Leaf</tissue>
    </source>
</reference>
<feature type="transmembrane region" description="Helical" evidence="3">
    <location>
        <begin position="261"/>
        <end position="283"/>
    </location>
</feature>
<keyword evidence="6" id="KW-1185">Reference proteome</keyword>
<evidence type="ECO:0000256" key="2">
    <source>
        <dbReference type="SAM" id="MobiDB-lite"/>
    </source>
</evidence>
<organism evidence="5 6">
    <name type="scientific">Buddleja alternifolia</name>
    <dbReference type="NCBI Taxonomy" id="168488"/>
    <lineage>
        <taxon>Eukaryota</taxon>
        <taxon>Viridiplantae</taxon>
        <taxon>Streptophyta</taxon>
        <taxon>Embryophyta</taxon>
        <taxon>Tracheophyta</taxon>
        <taxon>Spermatophyta</taxon>
        <taxon>Magnoliopsida</taxon>
        <taxon>eudicotyledons</taxon>
        <taxon>Gunneridae</taxon>
        <taxon>Pentapetalae</taxon>
        <taxon>asterids</taxon>
        <taxon>lamiids</taxon>
        <taxon>Lamiales</taxon>
        <taxon>Scrophulariaceae</taxon>
        <taxon>Buddlejeae</taxon>
        <taxon>Buddleja</taxon>
    </lineage>
</organism>
<dbReference type="Gene3D" id="1.20.144.10">
    <property type="entry name" value="Phosphatidic acid phosphatase type 2/haloperoxidase"/>
    <property type="match status" value="1"/>
</dbReference>
<keyword evidence="3" id="KW-1133">Transmembrane helix</keyword>
<feature type="compositionally biased region" description="Polar residues" evidence="2">
    <location>
        <begin position="18"/>
        <end position="28"/>
    </location>
</feature>
<dbReference type="InterPro" id="IPR036938">
    <property type="entry name" value="PAP2/HPO_sf"/>
</dbReference>
<evidence type="ECO:0000313" key="5">
    <source>
        <dbReference type="EMBL" id="KAG8373220.1"/>
    </source>
</evidence>
<dbReference type="PANTHER" id="PTHR11247:SF40">
    <property type="entry name" value="LIPID PHOSPHATE PHOSPHATASE EPSILON 1, CHLOROPLASTIC"/>
    <property type="match status" value="1"/>
</dbReference>
<dbReference type="InterPro" id="IPR000326">
    <property type="entry name" value="PAP2/HPO"/>
</dbReference>
<accession>A0AAV6WWD7</accession>
<keyword evidence="3" id="KW-0812">Transmembrane</keyword>
<evidence type="ECO:0000256" key="3">
    <source>
        <dbReference type="SAM" id="Phobius"/>
    </source>
</evidence>
<feature type="compositionally biased region" description="Basic residues" evidence="2">
    <location>
        <begin position="29"/>
        <end position="41"/>
    </location>
</feature>
<evidence type="ECO:0000256" key="1">
    <source>
        <dbReference type="ARBA" id="ARBA00022801"/>
    </source>
</evidence>
<sequence length="291" mass="32758">MSSGNVVLRRPPPPIATGSCTDHWSSRSTVHHHPPSRRKLQYKPNNNITITMKRLNFQSSSSDLSWGDTGRKRRTGNKTLMKMMGFSRGSDEEQEVFVQASLQRANGGLQATLNSLSKWVLAALWSVVILWRHDGEALWAAMGVAINVLISITLKEILNQDRPISTIKSDPGMPSSHAQTISYTVTFLILFLIGWFGINGVTTILSGLLLVLGSYFSWLRISHQFHTVSQVMVGAVLGFIFSILWFWSWNTFVIDLFVSSLWVRFAVVASAFGFISAYLYYLFQSWNMDET</sequence>
<evidence type="ECO:0000313" key="6">
    <source>
        <dbReference type="Proteomes" id="UP000826271"/>
    </source>
</evidence>
<dbReference type="GO" id="GO:0005789">
    <property type="term" value="C:endoplasmic reticulum membrane"/>
    <property type="evidence" value="ECO:0007669"/>
    <property type="project" value="TreeGrafter"/>
</dbReference>
<gene>
    <name evidence="5" type="ORF">BUALT_Bualt11G0001000</name>
</gene>
<dbReference type="GO" id="GO:0006487">
    <property type="term" value="P:protein N-linked glycosylation"/>
    <property type="evidence" value="ECO:0007669"/>
    <property type="project" value="TreeGrafter"/>
</dbReference>
<feature type="transmembrane region" description="Helical" evidence="3">
    <location>
        <begin position="228"/>
        <end position="249"/>
    </location>
</feature>
<proteinExistence type="predicted"/>
<dbReference type="PANTHER" id="PTHR11247">
    <property type="entry name" value="PALMITOYL-PROTEIN THIOESTERASE/DOLICHYLDIPHOSPHATASE 1"/>
    <property type="match status" value="1"/>
</dbReference>
<comment type="caution">
    <text evidence="5">The sequence shown here is derived from an EMBL/GenBank/DDBJ whole genome shotgun (WGS) entry which is preliminary data.</text>
</comment>
<feature type="domain" description="Phosphatidic acid phosphatase type 2/haloperoxidase" evidence="4">
    <location>
        <begin position="137"/>
        <end position="246"/>
    </location>
</feature>
<dbReference type="Proteomes" id="UP000826271">
    <property type="component" value="Unassembled WGS sequence"/>
</dbReference>
<name>A0AAV6WWD7_9LAMI</name>
<dbReference type="GO" id="GO:0047874">
    <property type="term" value="F:dolichyldiphosphatase activity"/>
    <property type="evidence" value="ECO:0007669"/>
    <property type="project" value="TreeGrafter"/>
</dbReference>
<dbReference type="Pfam" id="PF01569">
    <property type="entry name" value="PAP2"/>
    <property type="match status" value="1"/>
</dbReference>
<dbReference type="SMART" id="SM00014">
    <property type="entry name" value="acidPPc"/>
    <property type="match status" value="1"/>
</dbReference>
<dbReference type="EMBL" id="WHWC01000011">
    <property type="protein sequence ID" value="KAG8373220.1"/>
    <property type="molecule type" value="Genomic_DNA"/>
</dbReference>
<keyword evidence="1" id="KW-0378">Hydrolase</keyword>
<feature type="region of interest" description="Disordered" evidence="2">
    <location>
        <begin position="1"/>
        <end position="41"/>
    </location>
</feature>
<dbReference type="SUPFAM" id="SSF48317">
    <property type="entry name" value="Acid phosphatase/Vanadium-dependent haloperoxidase"/>
    <property type="match status" value="1"/>
</dbReference>
<keyword evidence="3" id="KW-0472">Membrane</keyword>
<evidence type="ECO:0000259" key="4">
    <source>
        <dbReference type="SMART" id="SM00014"/>
    </source>
</evidence>